<reference evidence="1" key="1">
    <citation type="submission" date="2016-10" db="EMBL/GenBank/DDBJ databases">
        <title>Sequence of Gallionella enrichment culture.</title>
        <authorList>
            <person name="Poehlein A."/>
            <person name="Muehling M."/>
            <person name="Daniel R."/>
        </authorList>
    </citation>
    <scope>NUCLEOTIDE SEQUENCE</scope>
</reference>
<dbReference type="Gene3D" id="3.10.20.30">
    <property type="match status" value="1"/>
</dbReference>
<accession>A0A1J5TZU3</accession>
<proteinExistence type="predicted"/>
<sequence length="79" mass="8764">MIRVLFFGPVADRVQAREMQFEYTPGLTLHDITARVGMQHPGALSIVSFIAVNQNQVHDKQLALHDNDEIALMAKFSGG</sequence>
<dbReference type="InterPro" id="IPR016155">
    <property type="entry name" value="Mopterin_synth/thiamin_S_b"/>
</dbReference>
<dbReference type="AlphaFoldDB" id="A0A1J5TZU3"/>
<organism evidence="1">
    <name type="scientific">mine drainage metagenome</name>
    <dbReference type="NCBI Taxonomy" id="410659"/>
    <lineage>
        <taxon>unclassified sequences</taxon>
        <taxon>metagenomes</taxon>
        <taxon>ecological metagenomes</taxon>
    </lineage>
</organism>
<dbReference type="InterPro" id="IPR012675">
    <property type="entry name" value="Beta-grasp_dom_sf"/>
</dbReference>
<dbReference type="SUPFAM" id="SSF54285">
    <property type="entry name" value="MoaD/ThiS"/>
    <property type="match status" value="1"/>
</dbReference>
<comment type="caution">
    <text evidence="1">The sequence shown here is derived from an EMBL/GenBank/DDBJ whole genome shotgun (WGS) entry which is preliminary data.</text>
</comment>
<gene>
    <name evidence="1" type="ORF">GALL_02040</name>
</gene>
<name>A0A1J5TZU3_9ZZZZ</name>
<dbReference type="InterPro" id="IPR003749">
    <property type="entry name" value="ThiS/MoaD-like"/>
</dbReference>
<evidence type="ECO:0000313" key="1">
    <source>
        <dbReference type="EMBL" id="OIR19324.1"/>
    </source>
</evidence>
<dbReference type="Pfam" id="PF02597">
    <property type="entry name" value="ThiS"/>
    <property type="match status" value="1"/>
</dbReference>
<protein>
    <submittedName>
        <fullName evidence="1">ThiS family protein</fullName>
    </submittedName>
</protein>
<dbReference type="EMBL" id="MLJW01000001">
    <property type="protein sequence ID" value="OIR19324.1"/>
    <property type="molecule type" value="Genomic_DNA"/>
</dbReference>